<keyword evidence="5 11" id="KW-0297">G-protein coupled receptor</keyword>
<dbReference type="InParanoid" id="A0A665UB25"/>
<evidence type="ECO:0000256" key="5">
    <source>
        <dbReference type="ARBA" id="ARBA00023040"/>
    </source>
</evidence>
<feature type="transmembrane region" description="Helical" evidence="11">
    <location>
        <begin position="131"/>
        <end position="153"/>
    </location>
</feature>
<dbReference type="PROSITE" id="PS50262">
    <property type="entry name" value="G_PROTEIN_RECEP_F1_2"/>
    <property type="match status" value="1"/>
</dbReference>
<dbReference type="Gene3D" id="1.20.1070.10">
    <property type="entry name" value="Rhodopsin 7-helix transmembrane proteins"/>
    <property type="match status" value="1"/>
</dbReference>
<dbReference type="GO" id="GO:0045202">
    <property type="term" value="C:synapse"/>
    <property type="evidence" value="ECO:0007669"/>
    <property type="project" value="TreeGrafter"/>
</dbReference>
<evidence type="ECO:0000256" key="12">
    <source>
        <dbReference type="SAM" id="MobiDB-lite"/>
    </source>
</evidence>
<accession>A0A665UB25</accession>
<keyword evidence="4 11" id="KW-1133">Transmembrane helix</keyword>
<feature type="region of interest" description="Disordered" evidence="12">
    <location>
        <begin position="326"/>
        <end position="345"/>
    </location>
</feature>
<dbReference type="PROSITE" id="PS00237">
    <property type="entry name" value="G_PROTEIN_RECEP_F1_1"/>
    <property type="match status" value="1"/>
</dbReference>
<dbReference type="PRINTS" id="PR00424">
    <property type="entry name" value="ADENOSINER"/>
</dbReference>
<feature type="transmembrane region" description="Helical" evidence="11">
    <location>
        <begin position="12"/>
        <end position="40"/>
    </location>
</feature>
<reference evidence="14" key="2">
    <citation type="submission" date="2025-08" db="UniProtKB">
        <authorList>
            <consortium name="Ensembl"/>
        </authorList>
    </citation>
    <scope>IDENTIFICATION</scope>
</reference>
<evidence type="ECO:0000256" key="7">
    <source>
        <dbReference type="ARBA" id="ARBA00023157"/>
    </source>
</evidence>
<dbReference type="InterPro" id="IPR017452">
    <property type="entry name" value="GPCR_Rhodpsn_7TM"/>
</dbReference>
<dbReference type="AlphaFoldDB" id="A0A665UB25"/>
<dbReference type="PANTHER" id="PTHR24246">
    <property type="entry name" value="OLFACTORY RECEPTOR AND ADENOSINE RECEPTOR"/>
    <property type="match status" value="1"/>
</dbReference>
<feature type="transmembrane region" description="Helical" evidence="11">
    <location>
        <begin position="274"/>
        <end position="294"/>
    </location>
</feature>
<dbReference type="SUPFAM" id="SSF81321">
    <property type="entry name" value="Family A G protein-coupled receptor-like"/>
    <property type="match status" value="1"/>
</dbReference>
<name>A0A665UB25_ECHNA</name>
<feature type="domain" description="G-protein coupled receptors family 1 profile" evidence="13">
    <location>
        <begin position="31"/>
        <end position="292"/>
    </location>
</feature>
<evidence type="ECO:0000256" key="11">
    <source>
        <dbReference type="RuleBase" id="RU201114"/>
    </source>
</evidence>
<dbReference type="PRINTS" id="PR00237">
    <property type="entry name" value="GPCRRHODOPSN"/>
</dbReference>
<evidence type="ECO:0000256" key="4">
    <source>
        <dbReference type="ARBA" id="ARBA00022989"/>
    </source>
</evidence>
<evidence type="ECO:0000256" key="9">
    <source>
        <dbReference type="ARBA" id="ARBA00023180"/>
    </source>
</evidence>
<feature type="transmembrane region" description="Helical" evidence="11">
    <location>
        <begin position="88"/>
        <end position="110"/>
    </location>
</feature>
<dbReference type="GO" id="GO:0005886">
    <property type="term" value="C:plasma membrane"/>
    <property type="evidence" value="ECO:0007669"/>
    <property type="project" value="UniProtKB-SubCell"/>
</dbReference>
<dbReference type="GO" id="GO:0001609">
    <property type="term" value="F:G protein-coupled adenosine receptor activity"/>
    <property type="evidence" value="ECO:0007669"/>
    <property type="project" value="UniProtKB-UniRule"/>
</dbReference>
<keyword evidence="10 11" id="KW-0807">Transducer</keyword>
<evidence type="ECO:0000256" key="1">
    <source>
        <dbReference type="ARBA" id="ARBA00004651"/>
    </source>
</evidence>
<reference evidence="14" key="1">
    <citation type="submission" date="2021-04" db="EMBL/GenBank/DDBJ databases">
        <authorList>
            <consortium name="Wellcome Sanger Institute Data Sharing"/>
        </authorList>
    </citation>
    <scope>NUCLEOTIDE SEQUENCE [LARGE SCALE GENOMIC DNA]</scope>
</reference>
<keyword evidence="2 11" id="KW-1003">Cell membrane</keyword>
<evidence type="ECO:0000259" key="13">
    <source>
        <dbReference type="PROSITE" id="PS50262"/>
    </source>
</evidence>
<sequence>VPLNTSAPMAEWSWVVYTVLEVLIAVTCCLGNTLVVCAVCVGIRDSLREPTFCFLVSLAVADLLVGVAAVPLAVVLDGWVNLTPDLCLLLSCVVLVLTQASVLSLLAIAVDRYLRLHTPLRYKALATQRHSWLAVSVCWILSCLLGFTPLFGWHNYSPLTSESNNTSSFSLIAPPCTFLSVISLPFMVYFNFLGCVMAPLLVMTLLYTQIFWSLQGRLKENCPQAQASLLREKRLAYSLALVLILFAVCWIPLHLMNCLLLFHDLPVLTVKKCYFPGILLSHANSAINPVVYAYRIPKIQQAYSHIWRQVVLRGNCCRGDKEVQHSQRRVNQKGGPHANEQGHSK</sequence>
<dbReference type="Pfam" id="PF00001">
    <property type="entry name" value="7tm_1"/>
    <property type="match status" value="1"/>
</dbReference>
<evidence type="ECO:0000313" key="14">
    <source>
        <dbReference type="Ensembl" id="ENSENLP00000016304.1"/>
    </source>
</evidence>
<proteinExistence type="inferred from homology"/>
<dbReference type="InterPro" id="IPR001634">
    <property type="entry name" value="Adenosn_rcpt"/>
</dbReference>
<evidence type="ECO:0000256" key="6">
    <source>
        <dbReference type="ARBA" id="ARBA00023136"/>
    </source>
</evidence>
<evidence type="ECO:0000256" key="3">
    <source>
        <dbReference type="ARBA" id="ARBA00022692"/>
    </source>
</evidence>
<evidence type="ECO:0000256" key="2">
    <source>
        <dbReference type="ARBA" id="ARBA00022475"/>
    </source>
</evidence>
<dbReference type="InterPro" id="IPR000276">
    <property type="entry name" value="GPCR_Rhodpsn"/>
</dbReference>
<comment type="similarity">
    <text evidence="11">Belongs to the G-protein coupled receptor 1 family.</text>
</comment>
<dbReference type="OMA" id="MAEWSWV"/>
<protein>
    <recommendedName>
        <fullName evidence="13">G-protein coupled receptors family 1 profile domain-containing protein</fullName>
    </recommendedName>
</protein>
<dbReference type="Proteomes" id="UP000472264">
    <property type="component" value="Chromosome 7"/>
</dbReference>
<keyword evidence="7 11" id="KW-1015">Disulfide bond</keyword>
<dbReference type="Ensembl" id="ENSENLT00000016914.1">
    <property type="protein sequence ID" value="ENSENLP00000016304.1"/>
    <property type="gene ID" value="ENSENLG00000007521.1"/>
</dbReference>
<keyword evidence="15" id="KW-1185">Reference proteome</keyword>
<reference evidence="14" key="3">
    <citation type="submission" date="2025-09" db="UniProtKB">
        <authorList>
            <consortium name="Ensembl"/>
        </authorList>
    </citation>
    <scope>IDENTIFICATION</scope>
</reference>
<evidence type="ECO:0000256" key="8">
    <source>
        <dbReference type="ARBA" id="ARBA00023170"/>
    </source>
</evidence>
<keyword evidence="3 11" id="KW-0812">Transmembrane</keyword>
<dbReference type="GO" id="GO:0030425">
    <property type="term" value="C:dendrite"/>
    <property type="evidence" value="ECO:0007669"/>
    <property type="project" value="TreeGrafter"/>
</dbReference>
<comment type="subcellular location">
    <subcellularLocation>
        <location evidence="1 11">Cell membrane</location>
        <topology evidence="1 11">Multi-pass membrane protein</topology>
    </subcellularLocation>
</comment>
<feature type="transmembrane region" description="Helical" evidence="11">
    <location>
        <begin position="188"/>
        <end position="214"/>
    </location>
</feature>
<evidence type="ECO:0000313" key="15">
    <source>
        <dbReference type="Proteomes" id="UP000472264"/>
    </source>
</evidence>
<dbReference type="PANTHER" id="PTHR24246:SF54">
    <property type="entry name" value="ADENOSINE RECEPTOR A1-RELATED"/>
    <property type="match status" value="1"/>
</dbReference>
<keyword evidence="6 11" id="KW-0472">Membrane</keyword>
<feature type="transmembrane region" description="Helical" evidence="11">
    <location>
        <begin position="52"/>
        <end position="76"/>
    </location>
</feature>
<feature type="transmembrane region" description="Helical" evidence="11">
    <location>
        <begin position="235"/>
        <end position="262"/>
    </location>
</feature>
<organism evidence="14 15">
    <name type="scientific">Echeneis naucrates</name>
    <name type="common">Live sharksucker</name>
    <dbReference type="NCBI Taxonomy" id="173247"/>
    <lineage>
        <taxon>Eukaryota</taxon>
        <taxon>Metazoa</taxon>
        <taxon>Chordata</taxon>
        <taxon>Craniata</taxon>
        <taxon>Vertebrata</taxon>
        <taxon>Euteleostomi</taxon>
        <taxon>Actinopterygii</taxon>
        <taxon>Neopterygii</taxon>
        <taxon>Teleostei</taxon>
        <taxon>Neoteleostei</taxon>
        <taxon>Acanthomorphata</taxon>
        <taxon>Carangaria</taxon>
        <taxon>Carangiformes</taxon>
        <taxon>Echeneidae</taxon>
        <taxon>Echeneis</taxon>
    </lineage>
</organism>
<dbReference type="SMART" id="SM01381">
    <property type="entry name" value="7TM_GPCR_Srsx"/>
    <property type="match status" value="1"/>
</dbReference>
<evidence type="ECO:0000256" key="10">
    <source>
        <dbReference type="ARBA" id="ARBA00023224"/>
    </source>
</evidence>
<keyword evidence="8 11" id="KW-0675">Receptor</keyword>
<keyword evidence="9 11" id="KW-0325">Glycoprotein</keyword>